<dbReference type="VEuPathDB" id="FungiDB:LEMA_uP103370.1"/>
<organism evidence="2">
    <name type="scientific">Leptosphaeria maculans (strain JN3 / isolate v23.1.3 / race Av1-4-5-6-7-8)</name>
    <name type="common">Blackleg fungus</name>
    <name type="synonym">Phoma lingam</name>
    <dbReference type="NCBI Taxonomy" id="985895"/>
    <lineage>
        <taxon>Eukaryota</taxon>
        <taxon>Fungi</taxon>
        <taxon>Dikarya</taxon>
        <taxon>Ascomycota</taxon>
        <taxon>Pezizomycotina</taxon>
        <taxon>Dothideomycetes</taxon>
        <taxon>Pleosporomycetidae</taxon>
        <taxon>Pleosporales</taxon>
        <taxon>Pleosporineae</taxon>
        <taxon>Leptosphaeriaceae</taxon>
        <taxon>Plenodomus</taxon>
        <taxon>Plenodomus lingam/Leptosphaeria maculans species complex</taxon>
    </lineage>
</organism>
<accession>E5A0R0</accession>
<name>E5A0R0_LEPMJ</name>
<proteinExistence type="predicted"/>
<dbReference type="InParanoid" id="E5A0R0"/>
<dbReference type="AlphaFoldDB" id="E5A0R0"/>
<dbReference type="HOGENOM" id="CLU_2427420_0_0_1"/>
<dbReference type="EMBL" id="FP929131">
    <property type="protein sequence ID" value="CBX97206.1"/>
    <property type="molecule type" value="Genomic_DNA"/>
</dbReference>
<keyword evidence="2" id="KW-1185">Reference proteome</keyword>
<dbReference type="Proteomes" id="UP000002668">
    <property type="component" value="Genome"/>
</dbReference>
<reference evidence="2" key="1">
    <citation type="journal article" date="2011" name="Nat. Commun.">
        <title>Effector diversification within compartments of the Leptosphaeria maculans genome affected by Repeat-Induced Point mutations.</title>
        <authorList>
            <person name="Rouxel T."/>
            <person name="Grandaubert J."/>
            <person name="Hane J.K."/>
            <person name="Hoede C."/>
            <person name="van de Wouw A.P."/>
            <person name="Couloux A."/>
            <person name="Dominguez V."/>
            <person name="Anthouard V."/>
            <person name="Bally P."/>
            <person name="Bourras S."/>
            <person name="Cozijnsen A.J."/>
            <person name="Ciuffetti L.M."/>
            <person name="Degrave A."/>
            <person name="Dilmaghani A."/>
            <person name="Duret L."/>
            <person name="Fudal I."/>
            <person name="Goodwin S.B."/>
            <person name="Gout L."/>
            <person name="Glaser N."/>
            <person name="Linglin J."/>
            <person name="Kema G.H.J."/>
            <person name="Lapalu N."/>
            <person name="Lawrence C.B."/>
            <person name="May K."/>
            <person name="Meyer M."/>
            <person name="Ollivier B."/>
            <person name="Poulain J."/>
            <person name="Schoch C.L."/>
            <person name="Simon A."/>
            <person name="Spatafora J.W."/>
            <person name="Stachowiak A."/>
            <person name="Turgeon B.G."/>
            <person name="Tyler B.M."/>
            <person name="Vincent D."/>
            <person name="Weissenbach J."/>
            <person name="Amselem J."/>
            <person name="Quesneville H."/>
            <person name="Oliver R.P."/>
            <person name="Wincker P."/>
            <person name="Balesdent M.-H."/>
            <person name="Howlett B.J."/>
        </authorList>
    </citation>
    <scope>NUCLEOTIDE SEQUENCE [LARGE SCALE GENOMIC DNA]</scope>
    <source>
        <strain evidence="2">JN3 / isolate v23.1.3 / race Av1-4-5-6-7-8</strain>
    </source>
</reference>
<sequence>MSSPLRLDSRSTALPNCFTFLHGSTYNLRWHDRPLTVSEQSAVLTCNNFGSLPRQTIVWRKPFTAGSFIPRLHFPTLYDPSLELVRPVLLK</sequence>
<gene>
    <name evidence="1" type="ORF">LEMA_uP103370.1</name>
</gene>
<evidence type="ECO:0000313" key="2">
    <source>
        <dbReference type="Proteomes" id="UP000002668"/>
    </source>
</evidence>
<protein>
    <submittedName>
        <fullName evidence="1">Predicted protein</fullName>
    </submittedName>
</protein>
<evidence type="ECO:0000313" key="1">
    <source>
        <dbReference type="EMBL" id="CBX97206.1"/>
    </source>
</evidence>